<dbReference type="AlphaFoldDB" id="A0A1Q2CNM3"/>
<evidence type="ECO:0000256" key="3">
    <source>
        <dbReference type="SAM" id="SignalP"/>
    </source>
</evidence>
<keyword evidence="7" id="KW-1185">Reference proteome</keyword>
<evidence type="ECO:0008006" key="8">
    <source>
        <dbReference type="Google" id="ProtNLM"/>
    </source>
</evidence>
<dbReference type="Pfam" id="PF09972">
    <property type="entry name" value="DUF2207"/>
    <property type="match status" value="1"/>
</dbReference>
<name>A0A1Q2CNM3_9ACTN</name>
<dbReference type="Proteomes" id="UP000188145">
    <property type="component" value="Chromosome"/>
</dbReference>
<reference evidence="7" key="1">
    <citation type="submission" date="2017-02" db="EMBL/GenBank/DDBJ databases">
        <title>Tessaracoccus aquaemaris sp. nov., isolated from the intestine of a Korean rockfish, Sebastes schlegelii, in a marine aquaculture pond.</title>
        <authorList>
            <person name="Tak E.J."/>
            <person name="Bae J.-W."/>
        </authorList>
    </citation>
    <scope>NUCLEOTIDE SEQUENCE [LARGE SCALE GENOMIC DNA]</scope>
    <source>
        <strain evidence="7">NSG39</strain>
    </source>
</reference>
<keyword evidence="2" id="KW-0812">Transmembrane</keyword>
<dbReference type="RefSeq" id="WP_077686036.1">
    <property type="nucleotide sequence ID" value="NZ_CP019606.1"/>
</dbReference>
<proteinExistence type="predicted"/>
<feature type="chain" id="PRO_5012636934" description="DUF2207 domain-containing protein" evidence="3">
    <location>
        <begin position="28"/>
        <end position="601"/>
    </location>
</feature>
<feature type="domain" description="Predicted membrane protein YciQ-like C-terminal" evidence="5">
    <location>
        <begin position="306"/>
        <end position="522"/>
    </location>
</feature>
<dbReference type="KEGG" id="tes:BW730_09585"/>
<feature type="transmembrane region" description="Helical" evidence="2">
    <location>
        <begin position="448"/>
        <end position="467"/>
    </location>
</feature>
<evidence type="ECO:0000313" key="7">
    <source>
        <dbReference type="Proteomes" id="UP000188145"/>
    </source>
</evidence>
<accession>A0A1Q2CNM3</accession>
<keyword evidence="3" id="KW-0732">Signal</keyword>
<dbReference type="Pfam" id="PF20990">
    <property type="entry name" value="DUF2207_C"/>
    <property type="match status" value="1"/>
</dbReference>
<feature type="transmembrane region" description="Helical" evidence="2">
    <location>
        <begin position="244"/>
        <end position="265"/>
    </location>
</feature>
<feature type="region of interest" description="Disordered" evidence="1">
    <location>
        <begin position="580"/>
        <end position="601"/>
    </location>
</feature>
<dbReference type="InterPro" id="IPR048389">
    <property type="entry name" value="YciQ-like_C"/>
</dbReference>
<keyword evidence="2" id="KW-0472">Membrane</keyword>
<protein>
    <recommendedName>
        <fullName evidence="8">DUF2207 domain-containing protein</fullName>
    </recommendedName>
</protein>
<gene>
    <name evidence="6" type="ORF">BW730_09585</name>
</gene>
<dbReference type="InterPro" id="IPR018702">
    <property type="entry name" value="DUF2207"/>
</dbReference>
<sequence>MTKALRLTTALAIALLLSVLATPSATADGGTPITRFHAEVRLAEDGLAEVTVDFTMDFSAQRGRGPIYVLPTRQDAGNGKDYRFSYGPVEWSSPSGANTDVRRTASSKTMTMQVGDADTFYDTPQEYRLTYRVSGLIAPDHPESGLDEFNWDAIGTGWDLPFSEATATVTGPVDVAASYCHFGARGDRTCEASHDGAGADFSVDHLDPHERFQVTASFPAGTFVGAEQELVDKPASERPFTLNATTGAVSGGLLLAALGVLLALWRNASRDEVFVGVPPGVIPKGGEATVARASRRDRPPVAVQFAPPPGSPGELRVLIKGSVDKVAASATLVDLAARGYLTIESTGSGVVLTRVDPAPTGKLLGHEQSLLAVMFKQSARVTAKDLRANRKLGRRVVKALDGAVKGRGWLEKHSHGRLQAMRVVGFFLTFIGVAMCAMLGMLFGFGLVGIPVALFGIGLFVVSFKTFRRTAKGSAVLSQAEGFKLYLSTAERDTLRFEEGVDIFSRYLPYAMVFGVADHWSSLFADLARDGVYVGDTSWLHGVQLSQAAGLTSALGSVSSAMTTVTQMAVASGVGVASGGSTGGSGSGGGGGFGGSGGSSW</sequence>
<evidence type="ECO:0000256" key="2">
    <source>
        <dbReference type="SAM" id="Phobius"/>
    </source>
</evidence>
<feature type="domain" description="DUF2207" evidence="4">
    <location>
        <begin position="33"/>
        <end position="218"/>
    </location>
</feature>
<dbReference type="STRING" id="1332264.BW730_09585"/>
<evidence type="ECO:0000256" key="1">
    <source>
        <dbReference type="SAM" id="MobiDB-lite"/>
    </source>
</evidence>
<dbReference type="OrthoDB" id="3719237at2"/>
<evidence type="ECO:0000259" key="5">
    <source>
        <dbReference type="Pfam" id="PF20990"/>
    </source>
</evidence>
<organism evidence="6 7">
    <name type="scientific">Tessaracoccus aquimaris</name>
    <dbReference type="NCBI Taxonomy" id="1332264"/>
    <lineage>
        <taxon>Bacteria</taxon>
        <taxon>Bacillati</taxon>
        <taxon>Actinomycetota</taxon>
        <taxon>Actinomycetes</taxon>
        <taxon>Propionibacteriales</taxon>
        <taxon>Propionibacteriaceae</taxon>
        <taxon>Tessaracoccus</taxon>
    </lineage>
</organism>
<feature type="transmembrane region" description="Helical" evidence="2">
    <location>
        <begin position="423"/>
        <end position="442"/>
    </location>
</feature>
<dbReference type="EMBL" id="CP019606">
    <property type="protein sequence ID" value="AQP47703.1"/>
    <property type="molecule type" value="Genomic_DNA"/>
</dbReference>
<feature type="signal peptide" evidence="3">
    <location>
        <begin position="1"/>
        <end position="27"/>
    </location>
</feature>
<keyword evidence="2" id="KW-1133">Transmembrane helix</keyword>
<evidence type="ECO:0000259" key="4">
    <source>
        <dbReference type="Pfam" id="PF09972"/>
    </source>
</evidence>
<evidence type="ECO:0000313" key="6">
    <source>
        <dbReference type="EMBL" id="AQP47703.1"/>
    </source>
</evidence>